<sequence length="248" mass="29064">MIPSGLMKYPRGKFSLPIIVITVCVLVFIAVLYTERLSFISSKSIFKFKTCTRKNFKPKSMLSEDEKRKKEENVVNASWIDDRFNPELALRKLKGKRLLFIGDSLQRNQWESFICLVEWIIPEKHKSMKQGRIHSIFKIKEYNATIEFYWAPYLVESNSDINIIGDPRKRIIKVDAIMDRATNWSGVDILVFNTYVWWMSGLRIKSVPSFQRFAVRTSKQIEDISVKAVRTKQEIAEQLKDMTKNIEV</sequence>
<dbReference type="Gramene" id="OIV98579">
    <property type="protein sequence ID" value="OIV98579"/>
    <property type="gene ID" value="TanjilG_12165"/>
</dbReference>
<dbReference type="STRING" id="3871.A0A1J7GDW7"/>
<keyword evidence="2" id="KW-1133">Transmembrane helix</keyword>
<evidence type="ECO:0000256" key="1">
    <source>
        <dbReference type="ARBA" id="ARBA00007727"/>
    </source>
</evidence>
<evidence type="ECO:0000259" key="3">
    <source>
        <dbReference type="Pfam" id="PF13839"/>
    </source>
</evidence>
<name>A0A1J7GDW7_LUPAN</name>
<organism evidence="4 5">
    <name type="scientific">Lupinus angustifolius</name>
    <name type="common">Narrow-leaved blue lupine</name>
    <dbReference type="NCBI Taxonomy" id="3871"/>
    <lineage>
        <taxon>Eukaryota</taxon>
        <taxon>Viridiplantae</taxon>
        <taxon>Streptophyta</taxon>
        <taxon>Embryophyta</taxon>
        <taxon>Tracheophyta</taxon>
        <taxon>Spermatophyta</taxon>
        <taxon>Magnoliopsida</taxon>
        <taxon>eudicotyledons</taxon>
        <taxon>Gunneridae</taxon>
        <taxon>Pentapetalae</taxon>
        <taxon>rosids</taxon>
        <taxon>fabids</taxon>
        <taxon>Fabales</taxon>
        <taxon>Fabaceae</taxon>
        <taxon>Papilionoideae</taxon>
        <taxon>50 kb inversion clade</taxon>
        <taxon>genistoids sensu lato</taxon>
        <taxon>core genistoids</taxon>
        <taxon>Genisteae</taxon>
        <taxon>Lupinus</taxon>
    </lineage>
</organism>
<feature type="domain" description="Trichome birefringence-like C-terminal" evidence="3">
    <location>
        <begin position="83"/>
        <end position="227"/>
    </location>
</feature>
<dbReference type="GO" id="GO:0016413">
    <property type="term" value="F:O-acetyltransferase activity"/>
    <property type="evidence" value="ECO:0007669"/>
    <property type="project" value="InterPro"/>
</dbReference>
<comment type="similarity">
    <text evidence="1">Belongs to the PC-esterase family. TBL subfamily.</text>
</comment>
<dbReference type="AlphaFoldDB" id="A0A1J7GDW7"/>
<dbReference type="GO" id="GO:0005794">
    <property type="term" value="C:Golgi apparatus"/>
    <property type="evidence" value="ECO:0007669"/>
    <property type="project" value="TreeGrafter"/>
</dbReference>
<accession>A0A1J7GDW7</accession>
<dbReference type="PANTHER" id="PTHR32285">
    <property type="entry name" value="PROTEIN TRICHOME BIREFRINGENCE-LIKE 9-RELATED"/>
    <property type="match status" value="1"/>
</dbReference>
<reference evidence="4 5" key="1">
    <citation type="journal article" date="2017" name="Plant Biotechnol. J.">
        <title>A comprehensive draft genome sequence for lupin (Lupinus angustifolius), an emerging health food: insights into plant-microbe interactions and legume evolution.</title>
        <authorList>
            <person name="Hane J.K."/>
            <person name="Ming Y."/>
            <person name="Kamphuis L.G."/>
            <person name="Nelson M.N."/>
            <person name="Garg G."/>
            <person name="Atkins C.A."/>
            <person name="Bayer P.E."/>
            <person name="Bravo A."/>
            <person name="Bringans S."/>
            <person name="Cannon S."/>
            <person name="Edwards D."/>
            <person name="Foley R."/>
            <person name="Gao L.L."/>
            <person name="Harrison M.J."/>
            <person name="Huang W."/>
            <person name="Hurgobin B."/>
            <person name="Li S."/>
            <person name="Liu C.W."/>
            <person name="McGrath A."/>
            <person name="Morahan G."/>
            <person name="Murray J."/>
            <person name="Weller J."/>
            <person name="Jian J."/>
            <person name="Singh K.B."/>
        </authorList>
    </citation>
    <scope>NUCLEOTIDE SEQUENCE [LARGE SCALE GENOMIC DNA]</scope>
    <source>
        <strain evidence="5">cv. Tanjil</strain>
        <tissue evidence="4">Whole plant</tissue>
    </source>
</reference>
<evidence type="ECO:0000256" key="2">
    <source>
        <dbReference type="SAM" id="Phobius"/>
    </source>
</evidence>
<dbReference type="PANTHER" id="PTHR32285:SF7">
    <property type="entry name" value="PROTEIN TRICHOME BIREFRINGENCE-LIKE 3"/>
    <property type="match status" value="1"/>
</dbReference>
<dbReference type="Proteomes" id="UP000188354">
    <property type="component" value="Chromosome LG13"/>
</dbReference>
<proteinExistence type="inferred from homology"/>
<dbReference type="InterPro" id="IPR026057">
    <property type="entry name" value="TBL_C"/>
</dbReference>
<keyword evidence="5" id="KW-1185">Reference proteome</keyword>
<dbReference type="Pfam" id="PF13839">
    <property type="entry name" value="PC-Esterase"/>
    <property type="match status" value="1"/>
</dbReference>
<evidence type="ECO:0000313" key="4">
    <source>
        <dbReference type="EMBL" id="OIV98579.1"/>
    </source>
</evidence>
<feature type="transmembrane region" description="Helical" evidence="2">
    <location>
        <begin position="14"/>
        <end position="33"/>
    </location>
</feature>
<keyword evidence="2" id="KW-0812">Transmembrane</keyword>
<gene>
    <name evidence="4" type="ORF">TanjilG_12165</name>
</gene>
<evidence type="ECO:0000313" key="5">
    <source>
        <dbReference type="Proteomes" id="UP000188354"/>
    </source>
</evidence>
<keyword evidence="2" id="KW-0472">Membrane</keyword>
<protein>
    <recommendedName>
        <fullName evidence="3">Trichome birefringence-like C-terminal domain-containing protein</fullName>
    </recommendedName>
</protein>
<dbReference type="EMBL" id="CM007373">
    <property type="protein sequence ID" value="OIV98579.1"/>
    <property type="molecule type" value="Genomic_DNA"/>
</dbReference>
<dbReference type="InterPro" id="IPR029962">
    <property type="entry name" value="TBL"/>
</dbReference>
<dbReference type="OMA" id="WIIPEKH"/>